<reference evidence="2 3" key="1">
    <citation type="journal article" date="2016" name="Nat. Commun.">
        <title>Thousands of microbial genomes shed light on interconnected biogeochemical processes in an aquifer system.</title>
        <authorList>
            <person name="Anantharaman K."/>
            <person name="Brown C.T."/>
            <person name="Hug L.A."/>
            <person name="Sharon I."/>
            <person name="Castelle C.J."/>
            <person name="Probst A.J."/>
            <person name="Thomas B.C."/>
            <person name="Singh A."/>
            <person name="Wilkins M.J."/>
            <person name="Karaoz U."/>
            <person name="Brodie E.L."/>
            <person name="Williams K.H."/>
            <person name="Hubbard S.S."/>
            <person name="Banfield J.F."/>
        </authorList>
    </citation>
    <scope>NUCLEOTIDE SEQUENCE [LARGE SCALE GENOMIC DNA]</scope>
</reference>
<gene>
    <name evidence="2" type="ORF">A2392_00330</name>
</gene>
<dbReference type="Proteomes" id="UP000177395">
    <property type="component" value="Unassembled WGS sequence"/>
</dbReference>
<organism evidence="2 3">
    <name type="scientific">Candidatus Kaiserbacteria bacterium RIFOXYB1_FULL_46_14</name>
    <dbReference type="NCBI Taxonomy" id="1798531"/>
    <lineage>
        <taxon>Bacteria</taxon>
        <taxon>Candidatus Kaiseribacteriota</taxon>
    </lineage>
</organism>
<feature type="transmembrane region" description="Helical" evidence="1">
    <location>
        <begin position="58"/>
        <end position="77"/>
    </location>
</feature>
<protein>
    <recommendedName>
        <fullName evidence="4">DUF2238 domain-containing protein</fullName>
    </recommendedName>
</protein>
<name>A0A1F6FJ16_9BACT</name>
<feature type="transmembrane region" description="Helical" evidence="1">
    <location>
        <begin position="107"/>
        <end position="124"/>
    </location>
</feature>
<feature type="transmembrane region" description="Helical" evidence="1">
    <location>
        <begin position="136"/>
        <end position="159"/>
    </location>
</feature>
<accession>A0A1F6FJ16</accession>
<feature type="transmembrane region" description="Helical" evidence="1">
    <location>
        <begin position="171"/>
        <end position="192"/>
    </location>
</feature>
<dbReference type="InterPro" id="IPR014509">
    <property type="entry name" value="YjdF-like"/>
</dbReference>
<dbReference type="STRING" id="1798531.A2392_00330"/>
<feature type="transmembrane region" description="Helical" evidence="1">
    <location>
        <begin position="33"/>
        <end position="51"/>
    </location>
</feature>
<keyword evidence="1" id="KW-0472">Membrane</keyword>
<evidence type="ECO:0000313" key="2">
    <source>
        <dbReference type="EMBL" id="OGG85851.1"/>
    </source>
</evidence>
<comment type="caution">
    <text evidence="2">The sequence shown here is derived from an EMBL/GenBank/DDBJ whole genome shotgun (WGS) entry which is preliminary data.</text>
</comment>
<dbReference type="AlphaFoldDB" id="A0A1F6FJ16"/>
<evidence type="ECO:0000256" key="1">
    <source>
        <dbReference type="SAM" id="Phobius"/>
    </source>
</evidence>
<keyword evidence="1" id="KW-0812">Transmembrane</keyword>
<proteinExistence type="predicted"/>
<dbReference type="EMBL" id="MFMS01000004">
    <property type="protein sequence ID" value="OGG85851.1"/>
    <property type="molecule type" value="Genomic_DNA"/>
</dbReference>
<evidence type="ECO:0000313" key="3">
    <source>
        <dbReference type="Proteomes" id="UP000177395"/>
    </source>
</evidence>
<evidence type="ECO:0008006" key="4">
    <source>
        <dbReference type="Google" id="ProtNLM"/>
    </source>
</evidence>
<keyword evidence="1" id="KW-1133">Transmembrane helix</keyword>
<feature type="transmembrane region" description="Helical" evidence="1">
    <location>
        <begin position="7"/>
        <end position="27"/>
    </location>
</feature>
<sequence length="197" mass="22343">MTRRSSFTALILFSGLYLSLGAIYFIRHLNFEFIAYVLVLIGIFSAVLWIHKRARFPLWLLWLLSFWGLAHVLGGSVPTPDGVLFAYRIYPFLDLGGEFYILKYDQVVHAYLYGVVAVMAYHLIRSKLLPRGQSALVFLFAVMASLGISGLNEIMEFFISLTVKNGVGGYYNTMLDMCFNLAGAVLATWAYVRLKRE</sequence>
<dbReference type="Pfam" id="PF09997">
    <property type="entry name" value="DUF2238"/>
    <property type="match status" value="1"/>
</dbReference>